<gene>
    <name evidence="7" type="ORF">HDA30_000428</name>
</gene>
<dbReference type="Pfam" id="PF00005">
    <property type="entry name" value="ABC_tran"/>
    <property type="match status" value="1"/>
</dbReference>
<feature type="region of interest" description="Disordered" evidence="5">
    <location>
        <begin position="250"/>
        <end position="269"/>
    </location>
</feature>
<dbReference type="RefSeq" id="WP_158495629.1">
    <property type="nucleotide sequence ID" value="NZ_JACHNA010000001.1"/>
</dbReference>
<dbReference type="AlphaFoldDB" id="A0A7W7GMM0"/>
<dbReference type="InterPro" id="IPR003593">
    <property type="entry name" value="AAA+_ATPase"/>
</dbReference>
<dbReference type="PANTHER" id="PTHR42734:SF5">
    <property type="entry name" value="IRON TRANSPORT SYSTEM ATP-BINDING PROTEIN HI_0361-RELATED"/>
    <property type="match status" value="1"/>
</dbReference>
<dbReference type="EMBL" id="JACHNA010000001">
    <property type="protein sequence ID" value="MBB4734920.1"/>
    <property type="molecule type" value="Genomic_DNA"/>
</dbReference>
<keyword evidence="8" id="KW-1185">Reference proteome</keyword>
<dbReference type="PANTHER" id="PTHR42734">
    <property type="entry name" value="METAL TRANSPORT SYSTEM ATP-BINDING PROTEIN TM_0124-RELATED"/>
    <property type="match status" value="1"/>
</dbReference>
<evidence type="ECO:0000256" key="4">
    <source>
        <dbReference type="ARBA" id="ARBA00022840"/>
    </source>
</evidence>
<keyword evidence="3" id="KW-0547">Nucleotide-binding</keyword>
<organism evidence="7 8">
    <name type="scientific">Micrococcus cohnii</name>
    <dbReference type="NCBI Taxonomy" id="993416"/>
    <lineage>
        <taxon>Bacteria</taxon>
        <taxon>Bacillati</taxon>
        <taxon>Actinomycetota</taxon>
        <taxon>Actinomycetes</taxon>
        <taxon>Micrococcales</taxon>
        <taxon>Micrococcaceae</taxon>
        <taxon>Micrococcus</taxon>
    </lineage>
</organism>
<evidence type="ECO:0000256" key="2">
    <source>
        <dbReference type="ARBA" id="ARBA00022448"/>
    </source>
</evidence>
<dbReference type="GO" id="GO:0016887">
    <property type="term" value="F:ATP hydrolysis activity"/>
    <property type="evidence" value="ECO:0007669"/>
    <property type="project" value="InterPro"/>
</dbReference>
<dbReference type="GO" id="GO:0005524">
    <property type="term" value="F:ATP binding"/>
    <property type="evidence" value="ECO:0007669"/>
    <property type="project" value="UniProtKB-KW"/>
</dbReference>
<evidence type="ECO:0000256" key="3">
    <source>
        <dbReference type="ARBA" id="ARBA00022741"/>
    </source>
</evidence>
<comment type="caution">
    <text evidence="7">The sequence shown here is derived from an EMBL/GenBank/DDBJ whole genome shotgun (WGS) entry which is preliminary data.</text>
</comment>
<dbReference type="PROSITE" id="PS50893">
    <property type="entry name" value="ABC_TRANSPORTER_2"/>
    <property type="match status" value="1"/>
</dbReference>
<comment type="similarity">
    <text evidence="1">Belongs to the ABC transporter superfamily.</text>
</comment>
<dbReference type="SUPFAM" id="SSF52540">
    <property type="entry name" value="P-loop containing nucleoside triphosphate hydrolases"/>
    <property type="match status" value="1"/>
</dbReference>
<keyword evidence="4 7" id="KW-0067">ATP-binding</keyword>
<sequence length="269" mass="29338">MRGARESSDLLAECADLVLRHGDHLAVDRSDLTLPSGCVVAVIGPNGSGKSTLLQALAGVLHPAAGVVRVRGEHARRHARRVAFVMQSVPAPEGVPMTVNDVVTMGRYASRGWFAPLRSRDRRIVAEAMERMEIADLSRRHLCELSGGQRQRVHVAQGLAQEHDVLMLDEPLTGLDITSARTIDRLIHEEPERGVSVVFTTHDMAEAHAADHVVLMDGRVVASGAPTQVLTRENLERVYGVGALHAPRGMFLDEPHEQPVSEGRRRPLS</sequence>
<evidence type="ECO:0000256" key="1">
    <source>
        <dbReference type="ARBA" id="ARBA00005417"/>
    </source>
</evidence>
<dbReference type="InterPro" id="IPR050153">
    <property type="entry name" value="Metal_Ion_Import_ABC"/>
</dbReference>
<dbReference type="InterPro" id="IPR003439">
    <property type="entry name" value="ABC_transporter-like_ATP-bd"/>
</dbReference>
<dbReference type="Proteomes" id="UP000540191">
    <property type="component" value="Unassembled WGS sequence"/>
</dbReference>
<feature type="compositionally biased region" description="Basic and acidic residues" evidence="5">
    <location>
        <begin position="251"/>
        <end position="269"/>
    </location>
</feature>
<evidence type="ECO:0000259" key="6">
    <source>
        <dbReference type="PROSITE" id="PS50893"/>
    </source>
</evidence>
<dbReference type="SMART" id="SM00382">
    <property type="entry name" value="AAA"/>
    <property type="match status" value="1"/>
</dbReference>
<dbReference type="Gene3D" id="3.40.50.300">
    <property type="entry name" value="P-loop containing nucleotide triphosphate hydrolases"/>
    <property type="match status" value="1"/>
</dbReference>
<reference evidence="7 8" key="1">
    <citation type="submission" date="2020-08" db="EMBL/GenBank/DDBJ databases">
        <title>Sequencing the genomes of 1000 actinobacteria strains.</title>
        <authorList>
            <person name="Klenk H.-P."/>
        </authorList>
    </citation>
    <scope>NUCLEOTIDE SEQUENCE [LARGE SCALE GENOMIC DNA]</scope>
    <source>
        <strain evidence="7 8">DSM 23974</strain>
    </source>
</reference>
<proteinExistence type="inferred from homology"/>
<feature type="domain" description="ABC transporter" evidence="6">
    <location>
        <begin position="12"/>
        <end position="242"/>
    </location>
</feature>
<keyword evidence="2" id="KW-0813">Transport</keyword>
<accession>A0A7W7GMM0</accession>
<evidence type="ECO:0000313" key="8">
    <source>
        <dbReference type="Proteomes" id="UP000540191"/>
    </source>
</evidence>
<protein>
    <submittedName>
        <fullName evidence="7">Manganese transport system ATP-binding protein</fullName>
    </submittedName>
</protein>
<evidence type="ECO:0000313" key="7">
    <source>
        <dbReference type="EMBL" id="MBB4734920.1"/>
    </source>
</evidence>
<evidence type="ECO:0000256" key="5">
    <source>
        <dbReference type="SAM" id="MobiDB-lite"/>
    </source>
</evidence>
<dbReference type="InterPro" id="IPR027417">
    <property type="entry name" value="P-loop_NTPase"/>
</dbReference>
<name>A0A7W7GMM0_9MICC</name>